<dbReference type="AlphaFoldDB" id="A0A2P2NB78"/>
<keyword evidence="1" id="KW-0732">Signal</keyword>
<evidence type="ECO:0000313" key="2">
    <source>
        <dbReference type="EMBL" id="MBX39717.1"/>
    </source>
</evidence>
<name>A0A2P2NB78_RHIMU</name>
<sequence length="37" mass="4249">MLLMDLLLLCYRSPFFSLSLLAANPNAYKPSQVQDFK</sequence>
<organism evidence="2">
    <name type="scientific">Rhizophora mucronata</name>
    <name type="common">Asiatic mangrove</name>
    <dbReference type="NCBI Taxonomy" id="61149"/>
    <lineage>
        <taxon>Eukaryota</taxon>
        <taxon>Viridiplantae</taxon>
        <taxon>Streptophyta</taxon>
        <taxon>Embryophyta</taxon>
        <taxon>Tracheophyta</taxon>
        <taxon>Spermatophyta</taxon>
        <taxon>Magnoliopsida</taxon>
        <taxon>eudicotyledons</taxon>
        <taxon>Gunneridae</taxon>
        <taxon>Pentapetalae</taxon>
        <taxon>rosids</taxon>
        <taxon>fabids</taxon>
        <taxon>Malpighiales</taxon>
        <taxon>Rhizophoraceae</taxon>
        <taxon>Rhizophora</taxon>
    </lineage>
</organism>
<feature type="chain" id="PRO_5015203026" evidence="1">
    <location>
        <begin position="18"/>
        <end position="37"/>
    </location>
</feature>
<protein>
    <submittedName>
        <fullName evidence="2">Uncharacterized protein</fullName>
    </submittedName>
</protein>
<feature type="signal peptide" evidence="1">
    <location>
        <begin position="1"/>
        <end position="17"/>
    </location>
</feature>
<dbReference type="EMBL" id="GGEC01059233">
    <property type="protein sequence ID" value="MBX39717.1"/>
    <property type="molecule type" value="Transcribed_RNA"/>
</dbReference>
<evidence type="ECO:0000256" key="1">
    <source>
        <dbReference type="SAM" id="SignalP"/>
    </source>
</evidence>
<proteinExistence type="predicted"/>
<accession>A0A2P2NB78</accession>
<reference evidence="2" key="1">
    <citation type="submission" date="2018-02" db="EMBL/GenBank/DDBJ databases">
        <title>Rhizophora mucronata_Transcriptome.</title>
        <authorList>
            <person name="Meera S.P."/>
            <person name="Sreeshan A."/>
            <person name="Augustine A."/>
        </authorList>
    </citation>
    <scope>NUCLEOTIDE SEQUENCE</scope>
    <source>
        <tissue evidence="2">Leaf</tissue>
    </source>
</reference>